<gene>
    <name evidence="4" type="ORF">MKW98_000267</name>
</gene>
<dbReference type="InterPro" id="IPR016024">
    <property type="entry name" value="ARM-type_fold"/>
</dbReference>
<dbReference type="SMART" id="SM00185">
    <property type="entry name" value="ARM"/>
    <property type="match status" value="3"/>
</dbReference>
<dbReference type="Gene3D" id="1.25.10.10">
    <property type="entry name" value="Leucine-rich Repeat Variant"/>
    <property type="match status" value="1"/>
</dbReference>
<accession>A0AAD4X5P2</accession>
<keyword evidence="5" id="KW-1185">Reference proteome</keyword>
<evidence type="ECO:0000256" key="1">
    <source>
        <dbReference type="ARBA" id="ARBA00010394"/>
    </source>
</evidence>
<dbReference type="PANTHER" id="PTHR23316">
    <property type="entry name" value="IMPORTIN ALPHA"/>
    <property type="match status" value="1"/>
</dbReference>
<dbReference type="InterPro" id="IPR032413">
    <property type="entry name" value="Arm_3"/>
</dbReference>
<dbReference type="Pfam" id="PF00514">
    <property type="entry name" value="Arm"/>
    <property type="match status" value="1"/>
</dbReference>
<name>A0AAD4X5P2_9MAGN</name>
<comment type="caution">
    <text evidence="4">The sequence shown here is derived from an EMBL/GenBank/DDBJ whole genome shotgun (WGS) entry which is preliminary data.</text>
</comment>
<keyword evidence="3" id="KW-0653">Protein transport</keyword>
<evidence type="ECO:0000256" key="3">
    <source>
        <dbReference type="ARBA" id="ARBA00022927"/>
    </source>
</evidence>
<evidence type="ECO:0000256" key="2">
    <source>
        <dbReference type="ARBA" id="ARBA00022448"/>
    </source>
</evidence>
<dbReference type="InterPro" id="IPR011989">
    <property type="entry name" value="ARM-like"/>
</dbReference>
<comment type="similarity">
    <text evidence="1">Belongs to the importin alpha family.</text>
</comment>
<keyword evidence="2" id="KW-0813">Transport</keyword>
<organism evidence="4 5">
    <name type="scientific">Papaver atlanticum</name>
    <dbReference type="NCBI Taxonomy" id="357466"/>
    <lineage>
        <taxon>Eukaryota</taxon>
        <taxon>Viridiplantae</taxon>
        <taxon>Streptophyta</taxon>
        <taxon>Embryophyta</taxon>
        <taxon>Tracheophyta</taxon>
        <taxon>Spermatophyta</taxon>
        <taxon>Magnoliopsida</taxon>
        <taxon>Ranunculales</taxon>
        <taxon>Papaveraceae</taxon>
        <taxon>Papaveroideae</taxon>
        <taxon>Papaver</taxon>
    </lineage>
</organism>
<dbReference type="InterPro" id="IPR000225">
    <property type="entry name" value="Armadillo"/>
</dbReference>
<reference evidence="4" key="1">
    <citation type="submission" date="2022-04" db="EMBL/GenBank/DDBJ databases">
        <title>A functionally conserved STORR gene fusion in Papaver species that diverged 16.8 million years ago.</title>
        <authorList>
            <person name="Catania T."/>
        </authorList>
    </citation>
    <scope>NUCLEOTIDE SEQUENCE</scope>
    <source>
        <strain evidence="4">S-188037</strain>
    </source>
</reference>
<dbReference type="GO" id="GO:0015031">
    <property type="term" value="P:protein transport"/>
    <property type="evidence" value="ECO:0007669"/>
    <property type="project" value="UniProtKB-KW"/>
</dbReference>
<evidence type="ECO:0000313" key="5">
    <source>
        <dbReference type="Proteomes" id="UP001202328"/>
    </source>
</evidence>
<proteinExistence type="inferred from homology"/>
<dbReference type="Pfam" id="PF16186">
    <property type="entry name" value="Arm_3"/>
    <property type="match status" value="1"/>
</dbReference>
<dbReference type="EMBL" id="JAJJMB010016019">
    <property type="protein sequence ID" value="KAI3850457.1"/>
    <property type="molecule type" value="Genomic_DNA"/>
</dbReference>
<sequence>MRLFVDDSPQKKVLFPTLSVLESSILSLSTTGESWVDEKLKVDMIVIGSVANDPKTGARLGKGESILIGACRRLVELLLHTSPSVLIPALRMVGNIVTGFDRHTQCIIELQVLPCLMNLLTQNHKKSIKKEACCTISNITAGNNDQIQVVYIMFLRYFVAQGCIKPLCDLLIYLDTRIVTVCLDGLENILKVGEAEKTMGNTDSVNLYSQKIDKAEGLENIENLQSHDNTEIYEKVEEDEMPPPGDADQTEFHFVGTHPQLRSGGFNFG</sequence>
<dbReference type="SUPFAM" id="SSF48371">
    <property type="entry name" value="ARM repeat"/>
    <property type="match status" value="1"/>
</dbReference>
<dbReference type="AlphaFoldDB" id="A0AAD4X5P2"/>
<dbReference type="Proteomes" id="UP001202328">
    <property type="component" value="Unassembled WGS sequence"/>
</dbReference>
<protein>
    <submittedName>
        <fullName evidence="4">Uncharacterized protein</fullName>
    </submittedName>
</protein>
<evidence type="ECO:0000313" key="4">
    <source>
        <dbReference type="EMBL" id="KAI3850457.1"/>
    </source>
</evidence>